<organism evidence="10 11">
    <name type="scientific">Deinococcus yavapaiensis KR-236</name>
    <dbReference type="NCBI Taxonomy" id="694435"/>
    <lineage>
        <taxon>Bacteria</taxon>
        <taxon>Thermotogati</taxon>
        <taxon>Deinococcota</taxon>
        <taxon>Deinococci</taxon>
        <taxon>Deinococcales</taxon>
        <taxon>Deinococcaceae</taxon>
        <taxon>Deinococcus</taxon>
    </lineage>
</organism>
<evidence type="ECO:0000256" key="4">
    <source>
        <dbReference type="ARBA" id="ARBA00022519"/>
    </source>
</evidence>
<feature type="transmembrane region" description="Helical" evidence="8">
    <location>
        <begin position="50"/>
        <end position="76"/>
    </location>
</feature>
<evidence type="ECO:0000256" key="6">
    <source>
        <dbReference type="ARBA" id="ARBA00022989"/>
    </source>
</evidence>
<evidence type="ECO:0000256" key="3">
    <source>
        <dbReference type="ARBA" id="ARBA00022475"/>
    </source>
</evidence>
<feature type="transmembrane region" description="Helical" evidence="8">
    <location>
        <begin position="125"/>
        <end position="145"/>
    </location>
</feature>
<keyword evidence="7 8" id="KW-0472">Membrane</keyword>
<evidence type="ECO:0000256" key="1">
    <source>
        <dbReference type="ARBA" id="ARBA00004429"/>
    </source>
</evidence>
<keyword evidence="11" id="KW-1185">Reference proteome</keyword>
<dbReference type="PROSITE" id="PS50928">
    <property type="entry name" value="ABC_TM1"/>
    <property type="match status" value="1"/>
</dbReference>
<evidence type="ECO:0000259" key="9">
    <source>
        <dbReference type="PROSITE" id="PS50928"/>
    </source>
</evidence>
<evidence type="ECO:0000313" key="10">
    <source>
        <dbReference type="EMBL" id="PYE53107.1"/>
    </source>
</evidence>
<feature type="transmembrane region" description="Helical" evidence="8">
    <location>
        <begin position="221"/>
        <end position="241"/>
    </location>
</feature>
<dbReference type="RefSeq" id="WP_110887312.1">
    <property type="nucleotide sequence ID" value="NZ_QJSX01000010.1"/>
</dbReference>
<evidence type="ECO:0000256" key="2">
    <source>
        <dbReference type="ARBA" id="ARBA00022448"/>
    </source>
</evidence>
<feature type="domain" description="ABC transmembrane type-1" evidence="9">
    <location>
        <begin position="54"/>
        <end position="242"/>
    </location>
</feature>
<dbReference type="Gene3D" id="1.10.3720.10">
    <property type="entry name" value="MetI-like"/>
    <property type="match status" value="1"/>
</dbReference>
<dbReference type="GO" id="GO:0005886">
    <property type="term" value="C:plasma membrane"/>
    <property type="evidence" value="ECO:0007669"/>
    <property type="project" value="UniProtKB-SubCell"/>
</dbReference>
<feature type="transmembrane region" description="Helical" evidence="8">
    <location>
        <begin position="194"/>
        <end position="214"/>
    </location>
</feature>
<keyword evidence="6 8" id="KW-1133">Transmembrane helix</keyword>
<keyword evidence="2 8" id="KW-0813">Transport</keyword>
<dbReference type="CDD" id="cd06261">
    <property type="entry name" value="TM_PBP2"/>
    <property type="match status" value="1"/>
</dbReference>
<keyword evidence="4" id="KW-0997">Cell inner membrane</keyword>
<reference evidence="10 11" key="1">
    <citation type="submission" date="2018-06" db="EMBL/GenBank/DDBJ databases">
        <title>Genomic Encyclopedia of Type Strains, Phase IV (KMG-IV): sequencing the most valuable type-strain genomes for metagenomic binning, comparative biology and taxonomic classification.</title>
        <authorList>
            <person name="Goeker M."/>
        </authorList>
    </citation>
    <scope>NUCLEOTIDE SEQUENCE [LARGE SCALE GENOMIC DNA]</scope>
    <source>
        <strain evidence="10 11">DSM 18048</strain>
    </source>
</reference>
<dbReference type="Proteomes" id="UP000248326">
    <property type="component" value="Unassembled WGS sequence"/>
</dbReference>
<comment type="similarity">
    <text evidence="8">Belongs to the binding-protein-dependent transport system permease family.</text>
</comment>
<protein>
    <submittedName>
        <fullName evidence="10">Putative spermidine/putrescine transport system permease protein</fullName>
    </submittedName>
</protein>
<accession>A0A318S4V1</accession>
<dbReference type="SUPFAM" id="SSF161098">
    <property type="entry name" value="MetI-like"/>
    <property type="match status" value="1"/>
</dbReference>
<evidence type="ECO:0000256" key="7">
    <source>
        <dbReference type="ARBA" id="ARBA00023136"/>
    </source>
</evidence>
<dbReference type="InterPro" id="IPR035906">
    <property type="entry name" value="MetI-like_sf"/>
</dbReference>
<evidence type="ECO:0000256" key="8">
    <source>
        <dbReference type="RuleBase" id="RU363032"/>
    </source>
</evidence>
<dbReference type="EMBL" id="QJSX01000010">
    <property type="protein sequence ID" value="PYE53107.1"/>
    <property type="molecule type" value="Genomic_DNA"/>
</dbReference>
<feature type="transmembrane region" description="Helical" evidence="8">
    <location>
        <begin position="166"/>
        <end position="188"/>
    </location>
</feature>
<comment type="caution">
    <text evidence="10">The sequence shown here is derived from an EMBL/GenBank/DDBJ whole genome shotgun (WGS) entry which is preliminary data.</text>
</comment>
<dbReference type="AlphaFoldDB" id="A0A318S4V1"/>
<feature type="transmembrane region" description="Helical" evidence="8">
    <location>
        <begin position="88"/>
        <end position="113"/>
    </location>
</feature>
<evidence type="ECO:0000256" key="5">
    <source>
        <dbReference type="ARBA" id="ARBA00022692"/>
    </source>
</evidence>
<dbReference type="Pfam" id="PF00528">
    <property type="entry name" value="BPD_transp_1"/>
    <property type="match status" value="1"/>
</dbReference>
<gene>
    <name evidence="10" type="ORF">DES52_11091</name>
</gene>
<comment type="subcellular location">
    <subcellularLocation>
        <location evidence="1">Cell inner membrane</location>
        <topology evidence="1">Multi-pass membrane protein</topology>
    </subcellularLocation>
    <subcellularLocation>
        <location evidence="8">Cell membrane</location>
        <topology evidence="8">Multi-pass membrane protein</topology>
    </subcellularLocation>
</comment>
<sequence length="251" mass="26277">MKVALGAAGLSPLAALLVWSFARRWYYPDVLPGEWATSAWARLLDPATRVAAAAASSVLVAGGAALLGVLIALPAARVLAKSTFRGRTILLGVLLAPLLLPSFAGVFGVHVVFVRLGLTDTLVGVIAAHLVPVVPYAVVLLTGTWREYDERLEEGARMLGATRWHALVLVTLPALRPGLLVALLFAFLVSWSEYLLTLLIGGASVLTLPVVLLASASGGDTALTAALAVVYTVPPLAAYALTAKNVRSWRA</sequence>
<name>A0A318S4V1_9DEIO</name>
<dbReference type="PANTHER" id="PTHR43357">
    <property type="entry name" value="INNER MEMBRANE ABC TRANSPORTER PERMEASE PROTEIN YDCV"/>
    <property type="match status" value="1"/>
</dbReference>
<keyword evidence="3" id="KW-1003">Cell membrane</keyword>
<proteinExistence type="inferred from homology"/>
<dbReference type="GO" id="GO:0055085">
    <property type="term" value="P:transmembrane transport"/>
    <property type="evidence" value="ECO:0007669"/>
    <property type="project" value="InterPro"/>
</dbReference>
<dbReference type="OrthoDB" id="9782004at2"/>
<evidence type="ECO:0000313" key="11">
    <source>
        <dbReference type="Proteomes" id="UP000248326"/>
    </source>
</evidence>
<dbReference type="InterPro" id="IPR000515">
    <property type="entry name" value="MetI-like"/>
</dbReference>
<keyword evidence="5 8" id="KW-0812">Transmembrane</keyword>
<dbReference type="PANTHER" id="PTHR43357:SF4">
    <property type="entry name" value="INNER MEMBRANE ABC TRANSPORTER PERMEASE PROTEIN YDCV"/>
    <property type="match status" value="1"/>
</dbReference>